<dbReference type="FunFam" id="3.40.50.1220:FF:000001">
    <property type="entry name" value="Electron transfer flavoprotein, alpha subunit"/>
    <property type="match status" value="1"/>
</dbReference>
<evidence type="ECO:0000259" key="7">
    <source>
        <dbReference type="SMART" id="SM00893"/>
    </source>
</evidence>
<dbReference type="Pfam" id="PF00766">
    <property type="entry name" value="ETF_alpha"/>
    <property type="match status" value="1"/>
</dbReference>
<dbReference type="InterPro" id="IPR014729">
    <property type="entry name" value="Rossmann-like_a/b/a_fold"/>
</dbReference>
<dbReference type="InterPro" id="IPR014730">
    <property type="entry name" value="ETF_a/b_N"/>
</dbReference>
<dbReference type="PIRSF" id="PIRSF000089">
    <property type="entry name" value="Electra_flavoP_a"/>
    <property type="match status" value="1"/>
</dbReference>
<sequence length="340" mass="33975">MTEQNEQNRQSTASAAPILVLVEAVADGRPSSMAAELLGAASLVGVPVAVVTAAPGAGQGVAEQLGALGATQVLVAESEQAGAQLGSVQVAALAAGVGQFSPEAVLVPNTPESRAVAGRLAVRVNGAVCADAVGLRWADEEVIAQHSVFGGDFTSESTVEGGPRIITVRPGSISQRAQPVQAPQIHTATLELSQGAAGAQIREVSEHAPAGDRPALRGAKTVVSGGRGLGSAEGFGLAEQLADVLGAAVGASRAAVDAGYAAPELQVGQTGVSVTPDLYVALGISGAIQHRAGMQTAKTIVAIDKDPDAPIFEIADFGVVGDAFEVVPAVIEQIQARRSG</sequence>
<dbReference type="EMBL" id="FPCG01000007">
    <property type="protein sequence ID" value="SFV23396.1"/>
    <property type="molecule type" value="Genomic_DNA"/>
</dbReference>
<dbReference type="InterPro" id="IPR001308">
    <property type="entry name" value="ETF_a/FixB"/>
</dbReference>
<evidence type="ECO:0000313" key="9">
    <source>
        <dbReference type="Proteomes" id="UP000198881"/>
    </source>
</evidence>
<comment type="subunit">
    <text evidence="2">Heterodimer of an alpha and a beta subunit.</text>
</comment>
<evidence type="ECO:0000256" key="4">
    <source>
        <dbReference type="ARBA" id="ARBA00022827"/>
    </source>
</evidence>
<name>A0A1I7MN93_9MICC</name>
<dbReference type="Gene3D" id="3.40.50.1220">
    <property type="entry name" value="TPP-binding domain"/>
    <property type="match status" value="1"/>
</dbReference>
<dbReference type="AlphaFoldDB" id="A0A1I7MN93"/>
<dbReference type="OrthoDB" id="9770286at2"/>
<proteinExistence type="inferred from homology"/>
<evidence type="ECO:0000313" key="8">
    <source>
        <dbReference type="EMBL" id="SFV23396.1"/>
    </source>
</evidence>
<comment type="cofactor">
    <cofactor evidence="6">
        <name>FAD</name>
        <dbReference type="ChEBI" id="CHEBI:57692"/>
    </cofactor>
    <text evidence="6">Binds 1 FAD per dimer.</text>
</comment>
<dbReference type="GO" id="GO:0050660">
    <property type="term" value="F:flavin adenine dinucleotide binding"/>
    <property type="evidence" value="ECO:0007669"/>
    <property type="project" value="InterPro"/>
</dbReference>
<dbReference type="Gene3D" id="3.40.50.620">
    <property type="entry name" value="HUPs"/>
    <property type="match status" value="1"/>
</dbReference>
<evidence type="ECO:0000256" key="3">
    <source>
        <dbReference type="ARBA" id="ARBA00022630"/>
    </source>
</evidence>
<feature type="domain" description="Electron transfer flavoprotein alpha/beta-subunit N-terminal" evidence="7">
    <location>
        <begin position="18"/>
        <end position="201"/>
    </location>
</feature>
<comment type="similarity">
    <text evidence="1">Belongs to the ETF alpha-subunit/FixB family.</text>
</comment>
<feature type="binding site" evidence="6">
    <location>
        <begin position="252"/>
        <end position="253"/>
    </location>
    <ligand>
        <name>FAD</name>
        <dbReference type="ChEBI" id="CHEBI:57692"/>
    </ligand>
</feature>
<dbReference type="GO" id="GO:0033539">
    <property type="term" value="P:fatty acid beta-oxidation using acyl-CoA dehydrogenase"/>
    <property type="evidence" value="ECO:0007669"/>
    <property type="project" value="TreeGrafter"/>
</dbReference>
<organism evidence="8 9">
    <name type="scientific">Micrococcus terreus</name>
    <dbReference type="NCBI Taxonomy" id="574650"/>
    <lineage>
        <taxon>Bacteria</taxon>
        <taxon>Bacillati</taxon>
        <taxon>Actinomycetota</taxon>
        <taxon>Actinomycetes</taxon>
        <taxon>Micrococcales</taxon>
        <taxon>Micrococcaceae</taxon>
        <taxon>Micrococcus</taxon>
    </lineage>
</organism>
<evidence type="ECO:0000256" key="6">
    <source>
        <dbReference type="PIRSR" id="PIRSR000089-1"/>
    </source>
</evidence>
<keyword evidence="4 6" id="KW-0274">FAD</keyword>
<dbReference type="RefSeq" id="WP_091697648.1">
    <property type="nucleotide sequence ID" value="NZ_FPCG01000007.1"/>
</dbReference>
<feature type="binding site" evidence="6">
    <location>
        <begin position="283"/>
        <end position="290"/>
    </location>
    <ligand>
        <name>FAD</name>
        <dbReference type="ChEBI" id="CHEBI:57692"/>
    </ligand>
</feature>
<evidence type="ECO:0000256" key="1">
    <source>
        <dbReference type="ARBA" id="ARBA00005817"/>
    </source>
</evidence>
<dbReference type="STRING" id="574650.SAMN04487966_10756"/>
<dbReference type="SMART" id="SM00893">
    <property type="entry name" value="ETF"/>
    <property type="match status" value="1"/>
</dbReference>
<feature type="binding site" evidence="6">
    <location>
        <begin position="266"/>
        <end position="270"/>
    </location>
    <ligand>
        <name>FAD</name>
        <dbReference type="ChEBI" id="CHEBI:57692"/>
    </ligand>
</feature>
<dbReference type="PANTHER" id="PTHR43153:SF1">
    <property type="entry name" value="ELECTRON TRANSFER FLAVOPROTEIN SUBUNIT ALPHA, MITOCHONDRIAL"/>
    <property type="match status" value="1"/>
</dbReference>
<dbReference type="InterPro" id="IPR014731">
    <property type="entry name" value="ETF_asu_C"/>
</dbReference>
<dbReference type="Proteomes" id="UP000198881">
    <property type="component" value="Unassembled WGS sequence"/>
</dbReference>
<keyword evidence="9" id="KW-1185">Reference proteome</keyword>
<evidence type="ECO:0000256" key="5">
    <source>
        <dbReference type="ARBA" id="ARBA00025649"/>
    </source>
</evidence>
<gene>
    <name evidence="8" type="ORF">SAMN04487966_10756</name>
</gene>
<dbReference type="Pfam" id="PF01012">
    <property type="entry name" value="ETF"/>
    <property type="match status" value="1"/>
</dbReference>
<keyword evidence="3" id="KW-0285">Flavoprotein</keyword>
<protein>
    <submittedName>
        <fullName evidence="8">Electron transfer flavoprotein alpha subunit apoprotein</fullName>
    </submittedName>
</protein>
<dbReference type="PANTHER" id="PTHR43153">
    <property type="entry name" value="ELECTRON TRANSFER FLAVOPROTEIN ALPHA"/>
    <property type="match status" value="1"/>
</dbReference>
<dbReference type="InterPro" id="IPR029035">
    <property type="entry name" value="DHS-like_NAD/FAD-binding_dom"/>
</dbReference>
<dbReference type="SUPFAM" id="SSF52402">
    <property type="entry name" value="Adenine nucleotide alpha hydrolases-like"/>
    <property type="match status" value="1"/>
</dbReference>
<feature type="binding site" evidence="6">
    <location>
        <position position="227"/>
    </location>
    <ligand>
        <name>FAD</name>
        <dbReference type="ChEBI" id="CHEBI:57692"/>
    </ligand>
</feature>
<dbReference type="SUPFAM" id="SSF52467">
    <property type="entry name" value="DHS-like NAD/FAD-binding domain"/>
    <property type="match status" value="1"/>
</dbReference>
<comment type="function">
    <text evidence="5">The electron transfer flavoprotein serves as a specific electron acceptor for other dehydrogenases. It transfers the electrons to the main respiratory chain via ETF-ubiquinone oxidoreductase (ETF dehydrogenase).</text>
</comment>
<dbReference type="GO" id="GO:0009055">
    <property type="term" value="F:electron transfer activity"/>
    <property type="evidence" value="ECO:0007669"/>
    <property type="project" value="InterPro"/>
</dbReference>
<evidence type="ECO:0000256" key="2">
    <source>
        <dbReference type="ARBA" id="ARBA00011355"/>
    </source>
</evidence>
<accession>A0A1I7MN93</accession>
<reference evidence="8 9" key="1">
    <citation type="submission" date="2016-10" db="EMBL/GenBank/DDBJ databases">
        <authorList>
            <person name="de Groot N.N."/>
        </authorList>
    </citation>
    <scope>NUCLEOTIDE SEQUENCE [LARGE SCALE GENOMIC DNA]</scope>
    <source>
        <strain evidence="8 9">CGMCC 1.7054</strain>
    </source>
</reference>